<keyword evidence="2 5" id="KW-0812">Transmembrane</keyword>
<feature type="transmembrane region" description="Helical" evidence="5">
    <location>
        <begin position="174"/>
        <end position="194"/>
    </location>
</feature>
<gene>
    <name evidence="7" type="ORF">HNR65_003281</name>
</gene>
<feature type="transmembrane region" description="Helical" evidence="5">
    <location>
        <begin position="379"/>
        <end position="399"/>
    </location>
</feature>
<dbReference type="PANTHER" id="PTHR23508:SF10">
    <property type="entry name" value="CARBOXYLIC ACID TRANSPORTER PROTEIN HOMOLOG"/>
    <property type="match status" value="1"/>
</dbReference>
<evidence type="ECO:0000256" key="5">
    <source>
        <dbReference type="SAM" id="Phobius"/>
    </source>
</evidence>
<feature type="transmembrane region" description="Helical" evidence="5">
    <location>
        <begin position="317"/>
        <end position="333"/>
    </location>
</feature>
<dbReference type="InterPro" id="IPR011701">
    <property type="entry name" value="MFS"/>
</dbReference>
<keyword evidence="8" id="KW-1185">Reference proteome</keyword>
<dbReference type="RefSeq" id="WP_220128420.1">
    <property type="nucleotide sequence ID" value="NZ_JACDUS010000014.1"/>
</dbReference>
<feature type="transmembrane region" description="Helical" evidence="5">
    <location>
        <begin position="345"/>
        <end position="367"/>
    </location>
</feature>
<feature type="transmembrane region" description="Helical" evidence="5">
    <location>
        <begin position="20"/>
        <end position="42"/>
    </location>
</feature>
<dbReference type="SUPFAM" id="SSF103473">
    <property type="entry name" value="MFS general substrate transporter"/>
    <property type="match status" value="1"/>
</dbReference>
<feature type="transmembrane region" description="Helical" evidence="5">
    <location>
        <begin position="54"/>
        <end position="74"/>
    </location>
</feature>
<feature type="transmembrane region" description="Helical" evidence="5">
    <location>
        <begin position="86"/>
        <end position="106"/>
    </location>
</feature>
<comment type="subcellular location">
    <subcellularLocation>
        <location evidence="1">Membrane</location>
        <topology evidence="1">Multi-pass membrane protein</topology>
    </subcellularLocation>
</comment>
<dbReference type="InterPro" id="IPR005829">
    <property type="entry name" value="Sugar_transporter_CS"/>
</dbReference>
<evidence type="ECO:0000256" key="4">
    <source>
        <dbReference type="ARBA" id="ARBA00023136"/>
    </source>
</evidence>
<dbReference type="PANTHER" id="PTHR23508">
    <property type="entry name" value="CARBOXYLIC ACID TRANSPORTER PROTEIN HOMOLOG"/>
    <property type="match status" value="1"/>
</dbReference>
<name>A0A7W0CBZ6_9BACT</name>
<organism evidence="7 8">
    <name type="scientific">Desulfosalsimonas propionicica</name>
    <dbReference type="NCBI Taxonomy" id="332175"/>
    <lineage>
        <taxon>Bacteria</taxon>
        <taxon>Pseudomonadati</taxon>
        <taxon>Thermodesulfobacteriota</taxon>
        <taxon>Desulfobacteria</taxon>
        <taxon>Desulfobacterales</taxon>
        <taxon>Desulfosalsimonadaceae</taxon>
        <taxon>Desulfosalsimonas</taxon>
    </lineage>
</organism>
<dbReference type="PROSITE" id="PS00216">
    <property type="entry name" value="SUGAR_TRANSPORT_1"/>
    <property type="match status" value="1"/>
</dbReference>
<evidence type="ECO:0000313" key="8">
    <source>
        <dbReference type="Proteomes" id="UP000525298"/>
    </source>
</evidence>
<evidence type="ECO:0000313" key="7">
    <source>
        <dbReference type="EMBL" id="MBA2882925.1"/>
    </source>
</evidence>
<dbReference type="InterPro" id="IPR020846">
    <property type="entry name" value="MFS_dom"/>
</dbReference>
<feature type="transmembrane region" description="Helical" evidence="5">
    <location>
        <begin position="290"/>
        <end position="310"/>
    </location>
</feature>
<sequence>MNDPRHYLDNEKMSRLQITVVAITIMLNAIDGFDVLSISFAAPGIANEWGIPRASLGVVMAMELIGMAIGSFFLGGVADKFGRRPTVLGCLITMSAGMFLVTTATSAIQLSVWRIMVGLGIGGILSCVNAVVAEFSNIQRRGMCISLMVIGYPLGGTFGGMIASHLLQAHDWRAIFYFGAAVTGILVPVVYFLVPESVHWLVNKRPKGALEKINAGLARMKFPAIEKLPERQETERKKPLSSIFSRSIFPVTLILTMAYFLHITTFYFILKWSPKVVADMGFSPALAGGVLVWASMGGALGGAAFGWLTTRISLKKLTVLIMVLTSVFVSVFGRTGADLSQIKLLAAFAGFFANAGISGLYSLLAVAFPTDVRATGTGFVIGVGRAGAVLSPILAGVFLQFGAKLPSVALAMSLGSLLAALLIFFPKTLSANHEAAGKTV</sequence>
<proteinExistence type="predicted"/>
<dbReference type="Proteomes" id="UP000525298">
    <property type="component" value="Unassembled WGS sequence"/>
</dbReference>
<dbReference type="Pfam" id="PF07690">
    <property type="entry name" value="MFS_1"/>
    <property type="match status" value="1"/>
</dbReference>
<feature type="transmembrane region" description="Helical" evidence="5">
    <location>
        <begin position="247"/>
        <end position="270"/>
    </location>
</feature>
<protein>
    <submittedName>
        <fullName evidence="7">Benzoate transport</fullName>
    </submittedName>
</protein>
<feature type="transmembrane region" description="Helical" evidence="5">
    <location>
        <begin position="144"/>
        <end position="168"/>
    </location>
</feature>
<dbReference type="PROSITE" id="PS50850">
    <property type="entry name" value="MFS"/>
    <property type="match status" value="1"/>
</dbReference>
<dbReference type="InterPro" id="IPR036259">
    <property type="entry name" value="MFS_trans_sf"/>
</dbReference>
<evidence type="ECO:0000256" key="1">
    <source>
        <dbReference type="ARBA" id="ARBA00004141"/>
    </source>
</evidence>
<feature type="domain" description="Major facilitator superfamily (MFS) profile" evidence="6">
    <location>
        <begin position="20"/>
        <end position="431"/>
    </location>
</feature>
<reference evidence="7 8" key="1">
    <citation type="submission" date="2020-07" db="EMBL/GenBank/DDBJ databases">
        <title>Genomic Encyclopedia of Type Strains, Phase IV (KMG-IV): sequencing the most valuable type-strain genomes for metagenomic binning, comparative biology and taxonomic classification.</title>
        <authorList>
            <person name="Goeker M."/>
        </authorList>
    </citation>
    <scope>NUCLEOTIDE SEQUENCE [LARGE SCALE GENOMIC DNA]</scope>
    <source>
        <strain evidence="7 8">DSM 17721</strain>
    </source>
</reference>
<dbReference type="AlphaFoldDB" id="A0A7W0CBZ6"/>
<evidence type="ECO:0000259" key="6">
    <source>
        <dbReference type="PROSITE" id="PS50850"/>
    </source>
</evidence>
<dbReference type="Gene3D" id="1.20.1250.20">
    <property type="entry name" value="MFS general substrate transporter like domains"/>
    <property type="match status" value="1"/>
</dbReference>
<evidence type="ECO:0000256" key="2">
    <source>
        <dbReference type="ARBA" id="ARBA00022692"/>
    </source>
</evidence>
<feature type="transmembrane region" description="Helical" evidence="5">
    <location>
        <begin position="405"/>
        <end position="425"/>
    </location>
</feature>
<keyword evidence="4 5" id="KW-0472">Membrane</keyword>
<dbReference type="EMBL" id="JACDUS010000014">
    <property type="protein sequence ID" value="MBA2882925.1"/>
    <property type="molecule type" value="Genomic_DNA"/>
</dbReference>
<evidence type="ECO:0000256" key="3">
    <source>
        <dbReference type="ARBA" id="ARBA00022989"/>
    </source>
</evidence>
<dbReference type="GO" id="GO:0005886">
    <property type="term" value="C:plasma membrane"/>
    <property type="evidence" value="ECO:0007669"/>
    <property type="project" value="TreeGrafter"/>
</dbReference>
<feature type="transmembrane region" description="Helical" evidence="5">
    <location>
        <begin position="112"/>
        <end position="132"/>
    </location>
</feature>
<keyword evidence="3 5" id="KW-1133">Transmembrane helix</keyword>
<accession>A0A7W0CBZ6</accession>
<dbReference type="GO" id="GO:0046943">
    <property type="term" value="F:carboxylic acid transmembrane transporter activity"/>
    <property type="evidence" value="ECO:0007669"/>
    <property type="project" value="TreeGrafter"/>
</dbReference>
<comment type="caution">
    <text evidence="7">The sequence shown here is derived from an EMBL/GenBank/DDBJ whole genome shotgun (WGS) entry which is preliminary data.</text>
</comment>